<gene>
    <name evidence="1" type="ORF">RJJ65_32360</name>
</gene>
<name>A0AAJ2H3P5_9HYPH</name>
<dbReference type="Proteomes" id="UP001268610">
    <property type="component" value="Unassembled WGS sequence"/>
</dbReference>
<evidence type="ECO:0000313" key="1">
    <source>
        <dbReference type="EMBL" id="MDR9777253.1"/>
    </source>
</evidence>
<dbReference type="AlphaFoldDB" id="A0AAJ2H3P5"/>
<proteinExistence type="predicted"/>
<dbReference type="EMBL" id="JAVLSF010000036">
    <property type="protein sequence ID" value="MDR9777253.1"/>
    <property type="molecule type" value="Genomic_DNA"/>
</dbReference>
<reference evidence="1" key="1">
    <citation type="submission" date="2023-04" db="EMBL/GenBank/DDBJ databases">
        <title>Genomic characterization of faba bean (Vicia faba) microsymbionts in Mexican soils.</title>
        <authorList>
            <person name="Rivera Orduna F.N."/>
            <person name="Guevara-Luna J."/>
            <person name="Yan J."/>
            <person name="Arroyo-Herrera I."/>
            <person name="Li Y."/>
            <person name="Vasquez-Murrieta M.S."/>
            <person name="Wang E.T."/>
        </authorList>
    </citation>
    <scope>NUCLEOTIDE SEQUENCE</scope>
    <source>
        <strain evidence="1">CH26</strain>
    </source>
</reference>
<evidence type="ECO:0000313" key="2">
    <source>
        <dbReference type="Proteomes" id="UP001268610"/>
    </source>
</evidence>
<sequence>MTDITTRLLSMSETMWMDRSQEEVDGLLLEAKTRIEALEAALKPFATIAQVENSIGTRVGASVIVNVERCRDALAALIPQQKGNANAKQ</sequence>
<protein>
    <submittedName>
        <fullName evidence="1">Uncharacterized protein</fullName>
    </submittedName>
</protein>
<accession>A0AAJ2H3P5</accession>
<dbReference type="RefSeq" id="WP_310865813.1">
    <property type="nucleotide sequence ID" value="NZ_JAVLSF010000036.1"/>
</dbReference>
<organism evidence="1 2">
    <name type="scientific">Rhizobium hidalgonense</name>
    <dbReference type="NCBI Taxonomy" id="1538159"/>
    <lineage>
        <taxon>Bacteria</taxon>
        <taxon>Pseudomonadati</taxon>
        <taxon>Pseudomonadota</taxon>
        <taxon>Alphaproteobacteria</taxon>
        <taxon>Hyphomicrobiales</taxon>
        <taxon>Rhizobiaceae</taxon>
        <taxon>Rhizobium/Agrobacterium group</taxon>
        <taxon>Rhizobium</taxon>
    </lineage>
</organism>
<comment type="caution">
    <text evidence="1">The sequence shown here is derived from an EMBL/GenBank/DDBJ whole genome shotgun (WGS) entry which is preliminary data.</text>
</comment>